<accession>A0A7W6C9M9</accession>
<dbReference type="InterPro" id="IPR002347">
    <property type="entry name" value="SDR_fam"/>
</dbReference>
<dbReference type="Proteomes" id="UP000561459">
    <property type="component" value="Unassembled WGS sequence"/>
</dbReference>
<dbReference type="InterPro" id="IPR036291">
    <property type="entry name" value="NAD(P)-bd_dom_sf"/>
</dbReference>
<dbReference type="PANTHER" id="PTHR43639:SF1">
    <property type="entry name" value="SHORT-CHAIN DEHYDROGENASE_REDUCTASE FAMILY PROTEIN"/>
    <property type="match status" value="1"/>
</dbReference>
<gene>
    <name evidence="3" type="ORF">GGR39_002595</name>
</gene>
<dbReference type="GO" id="GO:0016491">
    <property type="term" value="F:oxidoreductase activity"/>
    <property type="evidence" value="ECO:0007669"/>
    <property type="project" value="UniProtKB-KW"/>
</dbReference>
<comment type="similarity">
    <text evidence="1">Belongs to the short-chain dehydrogenases/reductases (SDR) family.</text>
</comment>
<keyword evidence="4" id="KW-1185">Reference proteome</keyword>
<dbReference type="EMBL" id="JACIDY010000006">
    <property type="protein sequence ID" value="MBB3940932.1"/>
    <property type="molecule type" value="Genomic_DNA"/>
</dbReference>
<dbReference type="Pfam" id="PF13561">
    <property type="entry name" value="adh_short_C2"/>
    <property type="match status" value="1"/>
</dbReference>
<proteinExistence type="inferred from homology"/>
<dbReference type="AlphaFoldDB" id="A0A7W6C9M9"/>
<dbReference type="PANTHER" id="PTHR43639">
    <property type="entry name" value="OXIDOREDUCTASE, SHORT-CHAIN DEHYDROGENASE/REDUCTASE FAMILY (AFU_ORTHOLOGUE AFUA_5G02870)"/>
    <property type="match status" value="1"/>
</dbReference>
<comment type="caution">
    <text evidence="3">The sequence shown here is derived from an EMBL/GenBank/DDBJ whole genome shotgun (WGS) entry which is preliminary data.</text>
</comment>
<evidence type="ECO:0000256" key="2">
    <source>
        <dbReference type="ARBA" id="ARBA00023002"/>
    </source>
</evidence>
<evidence type="ECO:0000313" key="4">
    <source>
        <dbReference type="Proteomes" id="UP000561459"/>
    </source>
</evidence>
<reference evidence="3 4" key="1">
    <citation type="submission" date="2020-08" db="EMBL/GenBank/DDBJ databases">
        <title>Genomic Encyclopedia of Type Strains, Phase IV (KMG-IV): sequencing the most valuable type-strain genomes for metagenomic binning, comparative biology and taxonomic classification.</title>
        <authorList>
            <person name="Goeker M."/>
        </authorList>
    </citation>
    <scope>NUCLEOTIDE SEQUENCE [LARGE SCALE GENOMIC DNA]</scope>
    <source>
        <strain evidence="3 4">DSM 27568</strain>
    </source>
</reference>
<dbReference type="PRINTS" id="PR00081">
    <property type="entry name" value="GDHRDH"/>
</dbReference>
<dbReference type="SUPFAM" id="SSF51735">
    <property type="entry name" value="NAD(P)-binding Rossmann-fold domains"/>
    <property type="match status" value="1"/>
</dbReference>
<dbReference type="Gene3D" id="3.40.50.720">
    <property type="entry name" value="NAD(P)-binding Rossmann-like Domain"/>
    <property type="match status" value="1"/>
</dbReference>
<keyword evidence="2" id="KW-0560">Oxidoreductase</keyword>
<dbReference type="RefSeq" id="WP_183617488.1">
    <property type="nucleotide sequence ID" value="NZ_JACIDY010000006.1"/>
</dbReference>
<name>A0A7W6C9M9_9SPHN</name>
<sequence length="250" mass="27252">MSRPAVLVTGAARRLGRTIARAFAEQGWHVIIHYGSSRDEAEVLAATLSSAQTVTADLANVDQAIEMVENLAQTISDWRVLVNCASVFELDDATLLSADVFYRAMRINTQAPAAMAQAFLGQAKSALGRRVINVSDQKIANINPDFFSYTMSKTALAAATTMLSMARTNPRDRVYGLAPGAILASHDQREEETERSHLMNLLRRKTGADEIAAAALFLAEGWLESGETVFIDSGQHLLSQPRDVLFLARD</sequence>
<evidence type="ECO:0000313" key="3">
    <source>
        <dbReference type="EMBL" id="MBB3940932.1"/>
    </source>
</evidence>
<evidence type="ECO:0000256" key="1">
    <source>
        <dbReference type="ARBA" id="ARBA00006484"/>
    </source>
</evidence>
<protein>
    <submittedName>
        <fullName evidence="3">NAD(P)-dependent dehydrogenase (Short-subunit alcohol dehydrogenase family)</fullName>
    </submittedName>
</protein>
<organism evidence="3 4">
    <name type="scientific">Novosphingobium fluoreni</name>
    <dbReference type="NCBI Taxonomy" id="1391222"/>
    <lineage>
        <taxon>Bacteria</taxon>
        <taxon>Pseudomonadati</taxon>
        <taxon>Pseudomonadota</taxon>
        <taxon>Alphaproteobacteria</taxon>
        <taxon>Sphingomonadales</taxon>
        <taxon>Sphingomonadaceae</taxon>
        <taxon>Novosphingobium</taxon>
    </lineage>
</organism>